<keyword evidence="2 4" id="KW-0012">Acyltransferase</keyword>
<reference evidence="4 5" key="1">
    <citation type="submission" date="2019-02" db="EMBL/GenBank/DDBJ databases">
        <title>Draft genome sequences of novel Actinobacteria.</title>
        <authorList>
            <person name="Sahin N."/>
            <person name="Ay H."/>
            <person name="Saygin H."/>
        </authorList>
    </citation>
    <scope>NUCLEOTIDE SEQUENCE [LARGE SCALE GENOMIC DNA]</scope>
    <source>
        <strain evidence="4 5">KC201</strain>
    </source>
</reference>
<keyword evidence="1 4" id="KW-0808">Transferase</keyword>
<protein>
    <submittedName>
        <fullName evidence="4">1-acyl-sn-glycerol-3-phosphate acyltransferase</fullName>
    </submittedName>
</protein>
<dbReference type="CDD" id="cd07989">
    <property type="entry name" value="LPLAT_AGPAT-like"/>
    <property type="match status" value="1"/>
</dbReference>
<evidence type="ECO:0000313" key="4">
    <source>
        <dbReference type="EMBL" id="TDC06037.1"/>
    </source>
</evidence>
<feature type="domain" description="Phospholipid/glycerol acyltransferase" evidence="3">
    <location>
        <begin position="32"/>
        <end position="148"/>
    </location>
</feature>
<gene>
    <name evidence="4" type="ORF">E1267_17650</name>
</gene>
<dbReference type="Pfam" id="PF01553">
    <property type="entry name" value="Acyltransferase"/>
    <property type="match status" value="1"/>
</dbReference>
<organism evidence="4 5">
    <name type="scientific">Nonomuraea longispora</name>
    <dbReference type="NCBI Taxonomy" id="1848320"/>
    <lineage>
        <taxon>Bacteria</taxon>
        <taxon>Bacillati</taxon>
        <taxon>Actinomycetota</taxon>
        <taxon>Actinomycetes</taxon>
        <taxon>Streptosporangiales</taxon>
        <taxon>Streptosporangiaceae</taxon>
        <taxon>Nonomuraea</taxon>
    </lineage>
</organism>
<comment type="caution">
    <text evidence="4">The sequence shown here is derived from an EMBL/GenBank/DDBJ whole genome shotgun (WGS) entry which is preliminary data.</text>
</comment>
<dbReference type="GO" id="GO:0006654">
    <property type="term" value="P:phosphatidic acid biosynthetic process"/>
    <property type="evidence" value="ECO:0007669"/>
    <property type="project" value="TreeGrafter"/>
</dbReference>
<keyword evidence="5" id="KW-1185">Reference proteome</keyword>
<evidence type="ECO:0000256" key="1">
    <source>
        <dbReference type="ARBA" id="ARBA00022679"/>
    </source>
</evidence>
<dbReference type="RefSeq" id="WP_132333666.1">
    <property type="nucleotide sequence ID" value="NZ_SMJZ01000060.1"/>
</dbReference>
<sequence length="186" mass="19724">MNGALLRRYLWRTAFACNGGLRVEGTVPDGPCVVVANHSSHADTAALLAALPARRRPVVAAAADYWFAGPLRSLVCRTLVAGFPVRRGGGGSADLAHAVRLLEGGRIVVVFPEGTRSRDGRVGAFRSGAARVAEKAGVPIQPVTIQGTSEVLPVHGRVRRGQVLVRFNRPVHDLESAHDLIEADIS</sequence>
<evidence type="ECO:0000313" key="5">
    <source>
        <dbReference type="Proteomes" id="UP000295157"/>
    </source>
</evidence>
<name>A0A4R4NFH6_9ACTN</name>
<evidence type="ECO:0000256" key="2">
    <source>
        <dbReference type="ARBA" id="ARBA00023315"/>
    </source>
</evidence>
<dbReference type="EMBL" id="SMJZ01000060">
    <property type="protein sequence ID" value="TDC06037.1"/>
    <property type="molecule type" value="Genomic_DNA"/>
</dbReference>
<dbReference type="OrthoDB" id="9808424at2"/>
<dbReference type="PANTHER" id="PTHR10434">
    <property type="entry name" value="1-ACYL-SN-GLYCEROL-3-PHOSPHATE ACYLTRANSFERASE"/>
    <property type="match status" value="1"/>
</dbReference>
<dbReference type="PANTHER" id="PTHR10434:SF11">
    <property type="entry name" value="1-ACYL-SN-GLYCEROL-3-PHOSPHATE ACYLTRANSFERASE"/>
    <property type="match status" value="1"/>
</dbReference>
<evidence type="ECO:0000259" key="3">
    <source>
        <dbReference type="SMART" id="SM00563"/>
    </source>
</evidence>
<proteinExistence type="predicted"/>
<dbReference type="AlphaFoldDB" id="A0A4R4NFH6"/>
<dbReference type="GO" id="GO:0005886">
    <property type="term" value="C:plasma membrane"/>
    <property type="evidence" value="ECO:0007669"/>
    <property type="project" value="TreeGrafter"/>
</dbReference>
<dbReference type="SMART" id="SM00563">
    <property type="entry name" value="PlsC"/>
    <property type="match status" value="1"/>
</dbReference>
<dbReference type="Proteomes" id="UP000295157">
    <property type="component" value="Unassembled WGS sequence"/>
</dbReference>
<accession>A0A4R4NFH6</accession>
<dbReference type="InterPro" id="IPR002123">
    <property type="entry name" value="Plipid/glycerol_acylTrfase"/>
</dbReference>
<dbReference type="SUPFAM" id="SSF69593">
    <property type="entry name" value="Glycerol-3-phosphate (1)-acyltransferase"/>
    <property type="match status" value="1"/>
</dbReference>
<dbReference type="GO" id="GO:0003841">
    <property type="term" value="F:1-acylglycerol-3-phosphate O-acyltransferase activity"/>
    <property type="evidence" value="ECO:0007669"/>
    <property type="project" value="TreeGrafter"/>
</dbReference>